<evidence type="ECO:0000256" key="2">
    <source>
        <dbReference type="ARBA" id="ARBA00012759"/>
    </source>
</evidence>
<protein>
    <recommendedName>
        <fullName evidence="2">ubiquitinyl hydrolase 1</fullName>
        <ecNumber evidence="2">3.4.19.12</ecNumber>
    </recommendedName>
</protein>
<keyword evidence="4" id="KW-0833">Ubl conjugation pathway</keyword>
<dbReference type="OMA" id="HENHAFF"/>
<feature type="region of interest" description="Disordered" evidence="7">
    <location>
        <begin position="370"/>
        <end position="395"/>
    </location>
</feature>
<keyword evidence="3" id="KW-0645">Protease</keyword>
<evidence type="ECO:0000313" key="9">
    <source>
        <dbReference type="Proteomes" id="UP000091967"/>
    </source>
</evidence>
<keyword evidence="9" id="KW-1185">Reference proteome</keyword>
<feature type="compositionally biased region" description="Basic and acidic residues" evidence="7">
    <location>
        <begin position="382"/>
        <end position="395"/>
    </location>
</feature>
<reference evidence="8 9" key="1">
    <citation type="submission" date="2016-06" db="EMBL/GenBank/DDBJ databases">
        <title>Living apart together: crosstalk between the core and supernumerary genomes in a fungal plant pathogen.</title>
        <authorList>
            <person name="Vanheule A."/>
            <person name="Audenaert K."/>
            <person name="Warris S."/>
            <person name="Van De Geest H."/>
            <person name="Schijlen E."/>
            <person name="Hofte M."/>
            <person name="De Saeger S."/>
            <person name="Haesaert G."/>
            <person name="Waalwijk C."/>
            <person name="Van Der Lee T."/>
        </authorList>
    </citation>
    <scope>NUCLEOTIDE SEQUENCE [LARGE SCALE GENOMIC DNA]</scope>
    <source>
        <strain evidence="8 9">2516</strain>
    </source>
</reference>
<gene>
    <name evidence="8" type="ORF">FPOA_14080</name>
</gene>
<dbReference type="InterPro" id="IPR051346">
    <property type="entry name" value="OTU_Deubiquitinase"/>
</dbReference>
<dbReference type="Proteomes" id="UP000091967">
    <property type="component" value="Unassembled WGS sequence"/>
</dbReference>
<keyword evidence="6" id="KW-0788">Thiol protease</keyword>
<comment type="caution">
    <text evidence="8">The sequence shown here is derived from an EMBL/GenBank/DDBJ whole genome shotgun (WGS) entry which is preliminary data.</text>
</comment>
<evidence type="ECO:0000256" key="1">
    <source>
        <dbReference type="ARBA" id="ARBA00000707"/>
    </source>
</evidence>
<evidence type="ECO:0000256" key="3">
    <source>
        <dbReference type="ARBA" id="ARBA00022670"/>
    </source>
</evidence>
<sequence>MFAFKHIAFKHIQGVNLKDHVQCVSEVFPYIKYSKAAIGYYLCRMVFAKESREFPHKLSASGWDLGKQKQNPTTGFSGTNDSWYVLPLDMKQLDIPEQKHTNALVLEYLLQPENAIAPVRPEVKGMALDSKSLLDMVISMDPTTRVILDVGAQVIDFTNLEFSKELLKCYEGDEHTQAVIFFNDSDEIMVLDRSGKVEELQTSPFADQLDQCLVFLDEAHTRGTDLRLPTNYRAAVTLGANLTKDRLVQACMRMRKLGKGQTVVFCIPREIEQKILQLLGQESSGSYNISIRCSLLGHRRNQPEHAARIAIMVHSRSECAGQFKEDEAQSLDQRYHPQQAHPGVSSCLDHIEPCTAAEFQKRCQEFGLTELPTSSLQEEQERELSPETEHERQVERPLPAEPEIHHLHEDVRSFVLNGVFSQSSNAFKPAFMALEHTSAAKNFDVSEFRNHVWVTQDFAKTVRGSFGLNNYADSFQRSVQWVLTNGREIANNRLLVISPYEAQYLPPDIETSRYVTLRLYSSRVNLGFESLDHLNLFTIPQKNHDTIPRGLITQLNVFAGQLYLSSYRDYVQLCDSLGLAWRAPDESITLGPDGFLPDSTVGSFSNKSGLSRSPLGFLKVLMSVIRQEWEDAHGENLGRSQAARGRMDRDPRARLDAFKALLAEHKSEADQGLGRSISVASFLVARDAMGVVILRSSAG</sequence>
<dbReference type="GO" id="GO:0006508">
    <property type="term" value="P:proteolysis"/>
    <property type="evidence" value="ECO:0007669"/>
    <property type="project" value="UniProtKB-KW"/>
</dbReference>
<dbReference type="PANTHER" id="PTHR13367">
    <property type="entry name" value="UBIQUITIN THIOESTERASE"/>
    <property type="match status" value="1"/>
</dbReference>
<accession>A0A1B8A3L3</accession>
<organism evidence="8 9">
    <name type="scientific">Fusarium poae</name>
    <dbReference type="NCBI Taxonomy" id="36050"/>
    <lineage>
        <taxon>Eukaryota</taxon>
        <taxon>Fungi</taxon>
        <taxon>Dikarya</taxon>
        <taxon>Ascomycota</taxon>
        <taxon>Pezizomycotina</taxon>
        <taxon>Sordariomycetes</taxon>
        <taxon>Hypocreomycetidae</taxon>
        <taxon>Hypocreales</taxon>
        <taxon>Nectriaceae</taxon>
        <taxon>Fusarium</taxon>
    </lineage>
</organism>
<dbReference type="AlphaFoldDB" id="A0A1B8A3L3"/>
<evidence type="ECO:0000256" key="4">
    <source>
        <dbReference type="ARBA" id="ARBA00022786"/>
    </source>
</evidence>
<proteinExistence type="predicted"/>
<dbReference type="EMBL" id="LYXU01000176">
    <property type="protein sequence ID" value="OBS15064.1"/>
    <property type="molecule type" value="Genomic_DNA"/>
</dbReference>
<dbReference type="PANTHER" id="PTHR13367:SF34">
    <property type="match status" value="1"/>
</dbReference>
<dbReference type="STRING" id="36050.A0A1B8A3L3"/>
<evidence type="ECO:0000313" key="8">
    <source>
        <dbReference type="EMBL" id="OBS15064.1"/>
    </source>
</evidence>
<evidence type="ECO:0000256" key="6">
    <source>
        <dbReference type="ARBA" id="ARBA00022807"/>
    </source>
</evidence>
<evidence type="ECO:0000256" key="5">
    <source>
        <dbReference type="ARBA" id="ARBA00022801"/>
    </source>
</evidence>
<dbReference type="EC" id="3.4.19.12" evidence="2"/>
<name>A0A1B8A3L3_FUSPO</name>
<evidence type="ECO:0000256" key="7">
    <source>
        <dbReference type="SAM" id="MobiDB-lite"/>
    </source>
</evidence>
<keyword evidence="5" id="KW-0378">Hydrolase</keyword>
<dbReference type="GO" id="GO:0004843">
    <property type="term" value="F:cysteine-type deubiquitinase activity"/>
    <property type="evidence" value="ECO:0007669"/>
    <property type="project" value="UniProtKB-EC"/>
</dbReference>
<comment type="catalytic activity">
    <reaction evidence="1">
        <text>Thiol-dependent hydrolysis of ester, thioester, amide, peptide and isopeptide bonds formed by the C-terminal Gly of ubiquitin (a 76-residue protein attached to proteins as an intracellular targeting signal).</text>
        <dbReference type="EC" id="3.4.19.12"/>
    </reaction>
</comment>